<comment type="caution">
    <text evidence="2">The sequence shown here is derived from an EMBL/GenBank/DDBJ whole genome shotgun (WGS) entry which is preliminary data.</text>
</comment>
<accession>A0A9W8TBE6</accession>
<evidence type="ECO:0000313" key="3">
    <source>
        <dbReference type="Proteomes" id="UP001140502"/>
    </source>
</evidence>
<evidence type="ECO:0000256" key="1">
    <source>
        <dbReference type="SAM" id="MobiDB-lite"/>
    </source>
</evidence>
<feature type="region of interest" description="Disordered" evidence="1">
    <location>
        <begin position="1"/>
        <end position="28"/>
    </location>
</feature>
<proteinExistence type="predicted"/>
<dbReference type="OrthoDB" id="3050608at2759"/>
<feature type="compositionally biased region" description="Basic and acidic residues" evidence="1">
    <location>
        <begin position="12"/>
        <end position="28"/>
    </location>
</feature>
<keyword evidence="3" id="KW-1185">Reference proteome</keyword>
<reference evidence="2" key="1">
    <citation type="submission" date="2022-10" db="EMBL/GenBank/DDBJ databases">
        <title>Tapping the CABI collections for fungal endophytes: first genome assemblies for Collariella, Neodidymelliopsis, Ascochyta clinopodiicola, Didymella pomorum, Didymosphaeria variabile, Neocosmospora piperis and Neocucurbitaria cava.</title>
        <authorList>
            <person name="Hill R."/>
        </authorList>
    </citation>
    <scope>NUCLEOTIDE SEQUENCE</scope>
    <source>
        <strain evidence="2">IMI 366586</strain>
    </source>
</reference>
<evidence type="ECO:0000313" key="2">
    <source>
        <dbReference type="EMBL" id="KAJ4308906.1"/>
    </source>
</evidence>
<gene>
    <name evidence="2" type="ORF">N0V84_011812</name>
</gene>
<organism evidence="2 3">
    <name type="scientific">Fusarium piperis</name>
    <dbReference type="NCBI Taxonomy" id="1435070"/>
    <lineage>
        <taxon>Eukaryota</taxon>
        <taxon>Fungi</taxon>
        <taxon>Dikarya</taxon>
        <taxon>Ascomycota</taxon>
        <taxon>Pezizomycotina</taxon>
        <taxon>Sordariomycetes</taxon>
        <taxon>Hypocreomycetidae</taxon>
        <taxon>Hypocreales</taxon>
        <taxon>Nectriaceae</taxon>
        <taxon>Fusarium</taxon>
        <taxon>Fusarium solani species complex</taxon>
    </lineage>
</organism>
<protein>
    <submittedName>
        <fullName evidence="2">Uncharacterized protein</fullName>
    </submittedName>
</protein>
<dbReference type="Proteomes" id="UP001140502">
    <property type="component" value="Unassembled WGS sequence"/>
</dbReference>
<sequence>MDFIKDAISGNKDQKVQKEEGKKEESKDYLDKGVAFASSKAGFNISPDNQEKATDALRGAYEKQTGKKVDPKISQ</sequence>
<name>A0A9W8TBE6_9HYPO</name>
<dbReference type="EMBL" id="JAPEUR010000480">
    <property type="protein sequence ID" value="KAJ4308906.1"/>
    <property type="molecule type" value="Genomic_DNA"/>
</dbReference>
<dbReference type="AlphaFoldDB" id="A0A9W8TBE6"/>